<dbReference type="Proteomes" id="UP001148614">
    <property type="component" value="Unassembled WGS sequence"/>
</dbReference>
<name>A0A9W8TS34_9PEZI</name>
<evidence type="ECO:0000256" key="4">
    <source>
        <dbReference type="ARBA" id="ARBA00022989"/>
    </source>
</evidence>
<feature type="transmembrane region" description="Helical" evidence="7">
    <location>
        <begin position="368"/>
        <end position="388"/>
    </location>
</feature>
<dbReference type="GO" id="GO:0022857">
    <property type="term" value="F:transmembrane transporter activity"/>
    <property type="evidence" value="ECO:0007669"/>
    <property type="project" value="InterPro"/>
</dbReference>
<keyword evidence="4 7" id="KW-1133">Transmembrane helix</keyword>
<evidence type="ECO:0000256" key="6">
    <source>
        <dbReference type="SAM" id="MobiDB-lite"/>
    </source>
</evidence>
<evidence type="ECO:0000313" key="8">
    <source>
        <dbReference type="EMBL" id="KAJ3579506.1"/>
    </source>
</evidence>
<feature type="transmembrane region" description="Helical" evidence="7">
    <location>
        <begin position="110"/>
        <end position="134"/>
    </location>
</feature>
<feature type="transmembrane region" description="Helical" evidence="7">
    <location>
        <begin position="227"/>
        <end position="247"/>
    </location>
</feature>
<dbReference type="Pfam" id="PF13520">
    <property type="entry name" value="AA_permease_2"/>
    <property type="match status" value="1"/>
</dbReference>
<feature type="region of interest" description="Disordered" evidence="6">
    <location>
        <begin position="1"/>
        <end position="22"/>
    </location>
</feature>
<evidence type="ECO:0000256" key="2">
    <source>
        <dbReference type="ARBA" id="ARBA00022448"/>
    </source>
</evidence>
<keyword evidence="5 7" id="KW-0472">Membrane</keyword>
<sequence length="530" mass="56656">MKRDNDSLEIKPATGHNDDSQEPMLQRNFSVVSVLGACVSLMATWEAICSTMAAGLIAGGTNSLVYGFIVAFIGTVCTAVSFSEAASMFPSAGGQYTFVAQLAPPHLRRALSYITGWISVFAWIVFTASAPFLAGTMIQGQAVLNYESYEPQRWQGTLIYWAVLLIALPINVFGQRILPWIEILSMILHVGLFFVLLIAMLVLSPAKQSAEAVFATFENNSGWQNDGVAWFIGLLSSSYVLAGYDAATHLSEEIAENPAVGVPVAIVGSILINGVVGFSFLIAILFSTQDFDLALASPTGFPILEIFRQTTRGSVAGATAMSSAIVLMATLATIPLMATAARMVWAFSRDQGLPWSSGLSKIPESESLRVPLASILVITVILMLLGLLNIASTAAFNAILGVSVVGLYISYLIPLVLLLYQRVARPKELNWGPWRLNNVLGCVVNCVAIIYTTVASIFSLFPPTQPVTAENMNYASVVLAGAIVISGIYWLAEGHKSFHGPAAETIHGVQREAQGLHCLPTSEDKGALAA</sequence>
<feature type="transmembrane region" description="Helical" evidence="7">
    <location>
        <begin position="154"/>
        <end position="174"/>
    </location>
</feature>
<dbReference type="GO" id="GO:0016020">
    <property type="term" value="C:membrane"/>
    <property type="evidence" value="ECO:0007669"/>
    <property type="project" value="UniProtKB-SubCell"/>
</dbReference>
<comment type="caution">
    <text evidence="8">The sequence shown here is derived from an EMBL/GenBank/DDBJ whole genome shotgun (WGS) entry which is preliminary data.</text>
</comment>
<keyword evidence="2" id="KW-0813">Transport</keyword>
<dbReference type="Gene3D" id="1.20.1740.10">
    <property type="entry name" value="Amino acid/polyamine transporter I"/>
    <property type="match status" value="1"/>
</dbReference>
<dbReference type="VEuPathDB" id="FungiDB:F4678DRAFT_435345"/>
<evidence type="ECO:0008006" key="10">
    <source>
        <dbReference type="Google" id="ProtNLM"/>
    </source>
</evidence>
<feature type="transmembrane region" description="Helical" evidence="7">
    <location>
        <begin position="394"/>
        <end position="419"/>
    </location>
</feature>
<evidence type="ECO:0000256" key="5">
    <source>
        <dbReference type="ARBA" id="ARBA00023136"/>
    </source>
</evidence>
<dbReference type="PANTHER" id="PTHR45649">
    <property type="entry name" value="AMINO-ACID PERMEASE BAT1"/>
    <property type="match status" value="1"/>
</dbReference>
<gene>
    <name evidence="8" type="ORF">NPX13_g1057</name>
</gene>
<evidence type="ECO:0000313" key="9">
    <source>
        <dbReference type="Proteomes" id="UP001148614"/>
    </source>
</evidence>
<feature type="transmembrane region" description="Helical" evidence="7">
    <location>
        <begin position="64"/>
        <end position="89"/>
    </location>
</feature>
<proteinExistence type="predicted"/>
<feature type="transmembrane region" description="Helical" evidence="7">
    <location>
        <begin position="324"/>
        <end position="347"/>
    </location>
</feature>
<accession>A0A9W8TS34</accession>
<feature type="transmembrane region" description="Helical" evidence="7">
    <location>
        <begin position="439"/>
        <end position="461"/>
    </location>
</feature>
<dbReference type="AlphaFoldDB" id="A0A9W8TS34"/>
<evidence type="ECO:0000256" key="3">
    <source>
        <dbReference type="ARBA" id="ARBA00022692"/>
    </source>
</evidence>
<feature type="transmembrane region" description="Helical" evidence="7">
    <location>
        <begin position="31"/>
        <end position="58"/>
    </location>
</feature>
<comment type="subcellular location">
    <subcellularLocation>
        <location evidence="1">Membrane</location>
        <topology evidence="1">Multi-pass membrane protein</topology>
    </subcellularLocation>
</comment>
<keyword evidence="9" id="KW-1185">Reference proteome</keyword>
<dbReference type="PIRSF" id="PIRSF006060">
    <property type="entry name" value="AA_transporter"/>
    <property type="match status" value="1"/>
</dbReference>
<feature type="transmembrane region" description="Helical" evidence="7">
    <location>
        <begin position="259"/>
        <end position="286"/>
    </location>
</feature>
<organism evidence="8 9">
    <name type="scientific">Xylaria arbuscula</name>
    <dbReference type="NCBI Taxonomy" id="114810"/>
    <lineage>
        <taxon>Eukaryota</taxon>
        <taxon>Fungi</taxon>
        <taxon>Dikarya</taxon>
        <taxon>Ascomycota</taxon>
        <taxon>Pezizomycotina</taxon>
        <taxon>Sordariomycetes</taxon>
        <taxon>Xylariomycetidae</taxon>
        <taxon>Xylariales</taxon>
        <taxon>Xylariaceae</taxon>
        <taxon>Xylaria</taxon>
    </lineage>
</organism>
<dbReference type="InterPro" id="IPR002293">
    <property type="entry name" value="AA/rel_permease1"/>
</dbReference>
<keyword evidence="3 7" id="KW-0812">Transmembrane</keyword>
<feature type="transmembrane region" description="Helical" evidence="7">
    <location>
        <begin position="186"/>
        <end position="207"/>
    </location>
</feature>
<dbReference type="EMBL" id="JANPWZ010000088">
    <property type="protein sequence ID" value="KAJ3579506.1"/>
    <property type="molecule type" value="Genomic_DNA"/>
</dbReference>
<reference evidence="8" key="1">
    <citation type="submission" date="2022-07" db="EMBL/GenBank/DDBJ databases">
        <title>Genome Sequence of Xylaria arbuscula.</title>
        <authorList>
            <person name="Buettner E."/>
        </authorList>
    </citation>
    <scope>NUCLEOTIDE SEQUENCE</scope>
    <source>
        <strain evidence="8">VT107</strain>
    </source>
</reference>
<feature type="transmembrane region" description="Helical" evidence="7">
    <location>
        <begin position="473"/>
        <end position="492"/>
    </location>
</feature>
<dbReference type="PANTHER" id="PTHR45649:SF14">
    <property type="entry name" value="GABA PERMEASE"/>
    <property type="match status" value="1"/>
</dbReference>
<evidence type="ECO:0000256" key="1">
    <source>
        <dbReference type="ARBA" id="ARBA00004141"/>
    </source>
</evidence>
<evidence type="ECO:0000256" key="7">
    <source>
        <dbReference type="SAM" id="Phobius"/>
    </source>
</evidence>
<protein>
    <recommendedName>
        <fullName evidence="10">Choline transport protein</fullName>
    </recommendedName>
</protein>